<keyword evidence="7 21" id="KW-0812">Transmembrane</keyword>
<feature type="transmembrane region" description="Helical" evidence="21">
    <location>
        <begin position="138"/>
        <end position="154"/>
    </location>
</feature>
<evidence type="ECO:0000256" key="20">
    <source>
        <dbReference type="ARBA" id="ARBA00049902"/>
    </source>
</evidence>
<feature type="transmembrane region" description="Helical" evidence="21">
    <location>
        <begin position="7"/>
        <end position="29"/>
    </location>
</feature>
<feature type="transmembrane region" description="Helical" evidence="21">
    <location>
        <begin position="182"/>
        <end position="202"/>
    </location>
</feature>
<dbReference type="EMBL" id="JH611165">
    <property type="protein sequence ID" value="EJP73504.1"/>
    <property type="molecule type" value="Genomic_DNA"/>
</dbReference>
<name>J4KSY3_9GAMM</name>
<proteinExistence type="inferred from homology"/>
<feature type="transmembrane region" description="Helical" evidence="21">
    <location>
        <begin position="160"/>
        <end position="177"/>
    </location>
</feature>
<keyword evidence="13" id="KW-0961">Cell wall biogenesis/degradation</keyword>
<dbReference type="GO" id="GO:0008360">
    <property type="term" value="P:regulation of cell shape"/>
    <property type="evidence" value="ECO:0007669"/>
    <property type="project" value="UniProtKB-KW"/>
</dbReference>
<comment type="catalytic activity">
    <reaction evidence="20">
        <text>[GlcNAc-(1-&gt;4)-Mur2Ac(oyl-L-Ala-gamma-D-Glu-L-Lys-D-Ala-D-Ala)](n)-di-trans,octa-cis-undecaprenyl diphosphate + beta-D-GlcNAc-(1-&gt;4)-Mur2Ac(oyl-L-Ala-gamma-D-Glu-L-Lys-D-Ala-D-Ala)-di-trans,octa-cis-undecaprenyl diphosphate = [GlcNAc-(1-&gt;4)-Mur2Ac(oyl-L-Ala-gamma-D-Glu-L-Lys-D-Ala-D-Ala)](n+1)-di-trans,octa-cis-undecaprenyl diphosphate + di-trans,octa-cis-undecaprenyl diphosphate + H(+)</text>
        <dbReference type="Rhea" id="RHEA:23708"/>
        <dbReference type="Rhea" id="RHEA-COMP:9602"/>
        <dbReference type="Rhea" id="RHEA-COMP:9603"/>
        <dbReference type="ChEBI" id="CHEBI:15378"/>
        <dbReference type="ChEBI" id="CHEBI:58405"/>
        <dbReference type="ChEBI" id="CHEBI:60033"/>
        <dbReference type="ChEBI" id="CHEBI:78435"/>
        <dbReference type="EC" id="2.4.99.28"/>
    </reaction>
</comment>
<evidence type="ECO:0000256" key="10">
    <source>
        <dbReference type="ARBA" id="ARBA00022989"/>
    </source>
</evidence>
<evidence type="ECO:0000256" key="9">
    <source>
        <dbReference type="ARBA" id="ARBA00022984"/>
    </source>
</evidence>
<feature type="transmembrane region" description="Helical" evidence="21">
    <location>
        <begin position="334"/>
        <end position="357"/>
    </location>
</feature>
<keyword evidence="12" id="KW-0131">Cell cycle</keyword>
<evidence type="ECO:0000313" key="23">
    <source>
        <dbReference type="Proteomes" id="UP000010116"/>
    </source>
</evidence>
<evidence type="ECO:0000313" key="22">
    <source>
        <dbReference type="EMBL" id="EJP73504.1"/>
    </source>
</evidence>
<keyword evidence="6" id="KW-0808">Transferase</keyword>
<evidence type="ECO:0000256" key="11">
    <source>
        <dbReference type="ARBA" id="ARBA00023136"/>
    </source>
</evidence>
<evidence type="ECO:0000256" key="1">
    <source>
        <dbReference type="ARBA" id="ARBA00004651"/>
    </source>
</evidence>
<comment type="pathway">
    <text evidence="2">Cell wall biogenesis; peptidoglycan biosynthesis.</text>
</comment>
<evidence type="ECO:0000256" key="16">
    <source>
        <dbReference type="ARBA" id="ARBA00038053"/>
    </source>
</evidence>
<evidence type="ECO:0000256" key="19">
    <source>
        <dbReference type="ARBA" id="ARBA00044770"/>
    </source>
</evidence>
<evidence type="ECO:0000256" key="17">
    <source>
        <dbReference type="ARBA" id="ARBA00041185"/>
    </source>
</evidence>
<feature type="transmembrane region" description="Helical" evidence="21">
    <location>
        <begin position="109"/>
        <end position="126"/>
    </location>
</feature>
<evidence type="ECO:0000256" key="5">
    <source>
        <dbReference type="ARBA" id="ARBA00022676"/>
    </source>
</evidence>
<keyword evidence="10 21" id="KW-1133">Transmembrane helix</keyword>
<gene>
    <name evidence="22" type="primary">ftsW</name>
    <name evidence="22" type="ORF">NT02SARS_0328</name>
</gene>
<evidence type="ECO:0000256" key="12">
    <source>
        <dbReference type="ARBA" id="ARBA00023306"/>
    </source>
</evidence>
<dbReference type="GO" id="GO:0009252">
    <property type="term" value="P:peptidoglycan biosynthetic process"/>
    <property type="evidence" value="ECO:0007669"/>
    <property type="project" value="UniProtKB-KW"/>
</dbReference>
<dbReference type="Proteomes" id="UP000010116">
    <property type="component" value="Unassembled WGS sequence"/>
</dbReference>
<evidence type="ECO:0000256" key="13">
    <source>
        <dbReference type="ARBA" id="ARBA00023316"/>
    </source>
</evidence>
<evidence type="ECO:0000256" key="3">
    <source>
        <dbReference type="ARBA" id="ARBA00022475"/>
    </source>
</evidence>
<comment type="similarity">
    <text evidence="16">Belongs to the SEDS family. FtsW subfamily.</text>
</comment>
<accession>J4KSY3</accession>
<evidence type="ECO:0000256" key="2">
    <source>
        <dbReference type="ARBA" id="ARBA00004752"/>
    </source>
</evidence>
<comment type="subcellular location">
    <subcellularLocation>
        <location evidence="1">Cell membrane</location>
        <topology evidence="1">Multi-pass membrane protein</topology>
    </subcellularLocation>
</comment>
<feature type="transmembrane region" description="Helical" evidence="21">
    <location>
        <begin position="71"/>
        <end position="89"/>
    </location>
</feature>
<dbReference type="PANTHER" id="PTHR30474:SF2">
    <property type="entry name" value="PEPTIDOGLYCAN GLYCOSYLTRANSFERASE FTSW-RELATED"/>
    <property type="match status" value="1"/>
</dbReference>
<dbReference type="GO" id="GO:0005886">
    <property type="term" value="C:plasma membrane"/>
    <property type="evidence" value="ECO:0007669"/>
    <property type="project" value="UniProtKB-SubCell"/>
</dbReference>
<evidence type="ECO:0000256" key="6">
    <source>
        <dbReference type="ARBA" id="ARBA00022679"/>
    </source>
</evidence>
<dbReference type="EC" id="2.4.99.28" evidence="19"/>
<evidence type="ECO:0000256" key="14">
    <source>
        <dbReference type="ARBA" id="ARBA00032370"/>
    </source>
</evidence>
<keyword evidence="3" id="KW-1003">Cell membrane</keyword>
<dbReference type="PANTHER" id="PTHR30474">
    <property type="entry name" value="CELL CYCLE PROTEIN"/>
    <property type="match status" value="1"/>
</dbReference>
<keyword evidence="11 21" id="KW-0472">Membrane</keyword>
<dbReference type="NCBIfam" id="TIGR02614">
    <property type="entry name" value="ftsW"/>
    <property type="match status" value="1"/>
</dbReference>
<feature type="transmembrane region" description="Helical" evidence="21">
    <location>
        <begin position="301"/>
        <end position="322"/>
    </location>
</feature>
<evidence type="ECO:0000256" key="21">
    <source>
        <dbReference type="SAM" id="Phobius"/>
    </source>
</evidence>
<evidence type="ECO:0000256" key="15">
    <source>
        <dbReference type="ARBA" id="ARBA00033270"/>
    </source>
</evidence>
<dbReference type="AlphaFoldDB" id="J4KSY3"/>
<evidence type="ECO:0000256" key="18">
    <source>
        <dbReference type="ARBA" id="ARBA00041418"/>
    </source>
</evidence>
<dbReference type="GO" id="GO:0015648">
    <property type="term" value="F:lipid-linked peptidoglycan transporter activity"/>
    <property type="evidence" value="ECO:0007669"/>
    <property type="project" value="TreeGrafter"/>
</dbReference>
<dbReference type="GO" id="GO:0008955">
    <property type="term" value="F:peptidoglycan glycosyltransferase activity"/>
    <property type="evidence" value="ECO:0007669"/>
    <property type="project" value="UniProtKB-EC"/>
</dbReference>
<dbReference type="GO" id="GO:0071555">
    <property type="term" value="P:cell wall organization"/>
    <property type="evidence" value="ECO:0007669"/>
    <property type="project" value="UniProtKB-KW"/>
</dbReference>
<dbReference type="InterPro" id="IPR001182">
    <property type="entry name" value="FtsW/RodA"/>
</dbReference>
<keyword evidence="4 22" id="KW-0132">Cell division</keyword>
<organism evidence="22 23">
    <name type="scientific">SAR86 cluster bacterium SAR86B</name>
    <dbReference type="NCBI Taxonomy" id="1123867"/>
    <lineage>
        <taxon>Bacteria</taxon>
        <taxon>Pseudomonadati</taxon>
        <taxon>Pseudomonadota</taxon>
        <taxon>Gammaproteobacteria</taxon>
        <taxon>SAR86 cluster</taxon>
    </lineage>
</organism>
<dbReference type="GO" id="GO:0032153">
    <property type="term" value="C:cell division site"/>
    <property type="evidence" value="ECO:0007669"/>
    <property type="project" value="TreeGrafter"/>
</dbReference>
<feature type="transmembrane region" description="Helical" evidence="21">
    <location>
        <begin position="269"/>
        <end position="289"/>
    </location>
</feature>
<protein>
    <recommendedName>
        <fullName evidence="17">Probable peptidoglycan glycosyltransferase FtsW</fullName>
        <ecNumber evidence="19">2.4.99.28</ecNumber>
    </recommendedName>
    <alternativeName>
        <fullName evidence="18">Cell division protein FtsW</fullName>
    </alternativeName>
    <alternativeName>
        <fullName evidence="15">Cell wall polymerase</fullName>
    </alternativeName>
    <alternativeName>
        <fullName evidence="14">Peptidoglycan polymerase</fullName>
    </alternativeName>
</protein>
<evidence type="ECO:0000256" key="4">
    <source>
        <dbReference type="ARBA" id="ARBA00022618"/>
    </source>
</evidence>
<sequence length="366" mass="40839">MKADNILIISFVSLLTIGLIMVASSSIYIAENLTGDPFFFVSKHMLFLGIGIICLLIFLYIPSDFFLRTDWLFLLLSLTLLIALFIPNIGTEVNGSLRWIDIGFTNIQPSEVIKFSIILYIAGYCYRRNHEISTLRSFMKPLALLTVISLLIMSQPDLGTSAIIAALVIGMLFYAGISFFQFILLLIVVISLGVIAVVYTPYRFARYLAYLDPFHPDVVLGSGYQLSNSLISIGQGGWFGVGLGNSAQKNFFLPESYTDFIFAVTVEELGVIGGIFLICMFLMLFYGILRVGWFSMKKERLFQSYICFGVFLLISIQVLFHISVNIGLIPTKGLTLPFISYGGTSLLVLMSLLGIVFRINNENKLI</sequence>
<dbReference type="InterPro" id="IPR013437">
    <property type="entry name" value="FtsW"/>
</dbReference>
<keyword evidence="8" id="KW-0133">Cell shape</keyword>
<dbReference type="GO" id="GO:0051301">
    <property type="term" value="P:cell division"/>
    <property type="evidence" value="ECO:0007669"/>
    <property type="project" value="UniProtKB-KW"/>
</dbReference>
<evidence type="ECO:0000256" key="7">
    <source>
        <dbReference type="ARBA" id="ARBA00022692"/>
    </source>
</evidence>
<feature type="transmembrane region" description="Helical" evidence="21">
    <location>
        <begin position="41"/>
        <end position="59"/>
    </location>
</feature>
<dbReference type="HOGENOM" id="CLU_029243_1_1_6"/>
<keyword evidence="9" id="KW-0573">Peptidoglycan synthesis</keyword>
<evidence type="ECO:0000256" key="8">
    <source>
        <dbReference type="ARBA" id="ARBA00022960"/>
    </source>
</evidence>
<keyword evidence="5" id="KW-0328">Glycosyltransferase</keyword>
<reference evidence="22 23" key="1">
    <citation type="journal article" date="2012" name="ISME J.">
        <title>Genomic insights to SAR86, an abundant and uncultivated marine bacterial lineage.</title>
        <authorList>
            <person name="Dupont C.L."/>
            <person name="Rusch D.B."/>
            <person name="Yooseph S."/>
            <person name="Lombardo M.J."/>
            <person name="Richter R.A."/>
            <person name="Valas R."/>
            <person name="Novotny M."/>
            <person name="Yee-Greenbaum J."/>
            <person name="Selengut J.D."/>
            <person name="Haft D.H."/>
            <person name="Halpern A.L."/>
            <person name="Lasken R.S."/>
            <person name="Nealson K."/>
            <person name="Friedman R."/>
            <person name="Venter J.C."/>
        </authorList>
    </citation>
    <scope>NUCLEOTIDE SEQUENCE [LARGE SCALE GENOMIC DNA]</scope>
</reference>
<dbReference type="Pfam" id="PF01098">
    <property type="entry name" value="FTSW_RODA_SPOVE"/>
    <property type="match status" value="1"/>
</dbReference>